<organism evidence="5 6">
    <name type="scientific">Clostridium beijerinckii</name>
    <name type="common">Clostridium MP</name>
    <dbReference type="NCBI Taxonomy" id="1520"/>
    <lineage>
        <taxon>Bacteria</taxon>
        <taxon>Bacillati</taxon>
        <taxon>Bacillota</taxon>
        <taxon>Clostridia</taxon>
        <taxon>Eubacteriales</taxon>
        <taxon>Clostridiaceae</taxon>
        <taxon>Clostridium</taxon>
    </lineage>
</organism>
<keyword evidence="1" id="KW-0805">Transcription regulation</keyword>
<dbReference type="SMART" id="SM00342">
    <property type="entry name" value="HTH_ARAC"/>
    <property type="match status" value="1"/>
</dbReference>
<evidence type="ECO:0000313" key="6">
    <source>
        <dbReference type="Proteomes" id="UP000031866"/>
    </source>
</evidence>
<gene>
    <name evidence="5" type="ORF">LF65_01602</name>
</gene>
<dbReference type="OrthoDB" id="1817726at2"/>
<dbReference type="STRING" id="1520.LF65_01602"/>
<dbReference type="AlphaFoldDB" id="A0A0B5QJX9"/>
<dbReference type="GO" id="GO:0043565">
    <property type="term" value="F:sequence-specific DNA binding"/>
    <property type="evidence" value="ECO:0007669"/>
    <property type="project" value="InterPro"/>
</dbReference>
<dbReference type="PRINTS" id="PR00032">
    <property type="entry name" value="HTHARAC"/>
</dbReference>
<dbReference type="Proteomes" id="UP000031866">
    <property type="component" value="Chromosome"/>
</dbReference>
<evidence type="ECO:0000256" key="3">
    <source>
        <dbReference type="ARBA" id="ARBA00023163"/>
    </source>
</evidence>
<dbReference type="PANTHER" id="PTHR43280:SF28">
    <property type="entry name" value="HTH-TYPE TRANSCRIPTIONAL ACTIVATOR RHAS"/>
    <property type="match status" value="1"/>
</dbReference>
<dbReference type="Gene3D" id="1.10.10.60">
    <property type="entry name" value="Homeodomain-like"/>
    <property type="match status" value="2"/>
</dbReference>
<dbReference type="PROSITE" id="PS01124">
    <property type="entry name" value="HTH_ARAC_FAMILY_2"/>
    <property type="match status" value="1"/>
</dbReference>
<dbReference type="SUPFAM" id="SSF46689">
    <property type="entry name" value="Homeodomain-like"/>
    <property type="match status" value="2"/>
</dbReference>
<protein>
    <recommendedName>
        <fullName evidence="4">HTH araC/xylS-type domain-containing protein</fullName>
    </recommendedName>
</protein>
<dbReference type="GO" id="GO:0003700">
    <property type="term" value="F:DNA-binding transcription factor activity"/>
    <property type="evidence" value="ECO:0007669"/>
    <property type="project" value="InterPro"/>
</dbReference>
<evidence type="ECO:0000259" key="4">
    <source>
        <dbReference type="PROSITE" id="PS01124"/>
    </source>
</evidence>
<dbReference type="InterPro" id="IPR018060">
    <property type="entry name" value="HTH_AraC"/>
</dbReference>
<name>A0A0B5QJX9_CLOBE</name>
<evidence type="ECO:0000256" key="1">
    <source>
        <dbReference type="ARBA" id="ARBA00023015"/>
    </source>
</evidence>
<reference evidence="6" key="1">
    <citation type="submission" date="2014-12" db="EMBL/GenBank/DDBJ databases">
        <title>Genome sequence of Clostridium beijerinckii strain 59B.</title>
        <authorList>
            <person name="Little G.T."/>
            <person name="Minton N.P."/>
        </authorList>
    </citation>
    <scope>NUCLEOTIDE SEQUENCE [LARGE SCALE GENOMIC DNA]</scope>
    <source>
        <strain evidence="6">59B</strain>
    </source>
</reference>
<keyword evidence="3" id="KW-0804">Transcription</keyword>
<accession>A0A0B5QJX9</accession>
<dbReference type="PANTHER" id="PTHR43280">
    <property type="entry name" value="ARAC-FAMILY TRANSCRIPTIONAL REGULATOR"/>
    <property type="match status" value="1"/>
</dbReference>
<dbReference type="InterPro" id="IPR009057">
    <property type="entry name" value="Homeodomain-like_sf"/>
</dbReference>
<sequence length="412" mass="47400">MMNGIKQLCKFAFNFSNIDTIFIDNKSNINLDYGFTKIPSVLLPYFSGVINKLQLNDSHSKYNVSFHSNSYKLNYISGRIYNDGNYLGSIILGPFLLEEPTILMINSVITHNKMAITLRKIINQYYLTLPILSTYKANITAEFLSYMVSSFKPYCFDSQEIGNITYELEHKDYISNDILKYTADQTLEDLEKRYNIENLMLHAVELGNKELLMSLINENMSLFSKVPDRIPSDPLRSNKDSGLVMNTLLRKAAEKGGLHPIYLDSISSKYTTQIEKCNSTNQIKGVLNSMKIEYCDSVKKLSIKGFSSPVRKSIDFIRLNLNQPISLDYISSSLYLNPSELSRLFKKETGQNITEYINERRINESLFLFENDELSITDISFMVGYNDVNYFTKVFKKIKGMTPSQYRKINTM</sequence>
<dbReference type="KEGG" id="cbei:LF65_01602"/>
<dbReference type="InterPro" id="IPR020449">
    <property type="entry name" value="Tscrpt_reg_AraC-type_HTH"/>
</dbReference>
<keyword evidence="2" id="KW-0238">DNA-binding</keyword>
<evidence type="ECO:0000256" key="2">
    <source>
        <dbReference type="ARBA" id="ARBA00023125"/>
    </source>
</evidence>
<dbReference type="Pfam" id="PF12833">
    <property type="entry name" value="HTH_18"/>
    <property type="match status" value="1"/>
</dbReference>
<dbReference type="EMBL" id="CP010086">
    <property type="protein sequence ID" value="AJG98207.1"/>
    <property type="molecule type" value="Genomic_DNA"/>
</dbReference>
<feature type="domain" description="HTH araC/xylS-type" evidence="4">
    <location>
        <begin position="311"/>
        <end position="409"/>
    </location>
</feature>
<evidence type="ECO:0000313" key="5">
    <source>
        <dbReference type="EMBL" id="AJG98207.1"/>
    </source>
</evidence>
<proteinExistence type="predicted"/>
<dbReference type="RefSeq" id="WP_052482748.1">
    <property type="nucleotide sequence ID" value="NZ_CP010086.2"/>
</dbReference>